<protein>
    <recommendedName>
        <fullName evidence="2">Thioesterase domain-containing protein</fullName>
    </recommendedName>
</protein>
<dbReference type="KEGG" id="bsto:C0V70_02595"/>
<evidence type="ECO:0000313" key="4">
    <source>
        <dbReference type="Proteomes" id="UP000235584"/>
    </source>
</evidence>
<dbReference type="InterPro" id="IPR029058">
    <property type="entry name" value="AB_hydrolase_fold"/>
</dbReference>
<feature type="region of interest" description="Disordered" evidence="1">
    <location>
        <begin position="1"/>
        <end position="88"/>
    </location>
</feature>
<feature type="domain" description="Thioesterase" evidence="2">
    <location>
        <begin position="170"/>
        <end position="212"/>
    </location>
</feature>
<dbReference type="Pfam" id="PF00975">
    <property type="entry name" value="Thioesterase"/>
    <property type="match status" value="1"/>
</dbReference>
<feature type="compositionally biased region" description="Basic and acidic residues" evidence="1">
    <location>
        <begin position="1"/>
        <end position="10"/>
    </location>
</feature>
<evidence type="ECO:0000259" key="2">
    <source>
        <dbReference type="Pfam" id="PF00975"/>
    </source>
</evidence>
<dbReference type="Gene3D" id="3.40.50.1820">
    <property type="entry name" value="alpha/beta hydrolase"/>
    <property type="match status" value="1"/>
</dbReference>
<name>A0A2K9NNA8_BACTC</name>
<dbReference type="AlphaFoldDB" id="A0A2K9NNA8"/>
<dbReference type="Proteomes" id="UP000235584">
    <property type="component" value="Chromosome"/>
</dbReference>
<keyword evidence="4" id="KW-1185">Reference proteome</keyword>
<evidence type="ECO:0000313" key="3">
    <source>
        <dbReference type="EMBL" id="AUN97011.1"/>
    </source>
</evidence>
<evidence type="ECO:0000256" key="1">
    <source>
        <dbReference type="SAM" id="MobiDB-lite"/>
    </source>
</evidence>
<proteinExistence type="predicted"/>
<dbReference type="SUPFAM" id="SSF53474">
    <property type="entry name" value="alpha/beta-Hydrolases"/>
    <property type="match status" value="1"/>
</dbReference>
<dbReference type="InterPro" id="IPR001031">
    <property type="entry name" value="Thioesterase"/>
</dbReference>
<sequence length="323" mass="34828">MTTKVADKAPVKNSNLQNLKPFRGNGKLLSETANATKTAEGLPKAEITDQAKMLKAQETTTPAEPAPETAPEQPSSSPSTPSSSVMDKAASVAKAIAKAPVMPVVVPKNTKSIENKISDKKPDAPPHFIKKPAVIFIEGFSAFGISNGDGIKEMSDNFPGAKRFDWTEHDQIVGEIKKHAPDQPVVLVGHSFGGDTAIEVANELNSAKNGFRPIDLLVSIDAVGMNKTIIPINVKSNLNFFGEGILPFVHGDPTVARNTKYTDVTNELRSDMHSKMDDSPEVQFEIFQKINEVLGNAGQEDIFIEISETSQIKDVLDAIKNSL</sequence>
<reference evidence="3 4" key="1">
    <citation type="submission" date="2018-01" db="EMBL/GenBank/DDBJ databases">
        <title>Complete genome sequence of Bacteriovorax stolpii DSM12778.</title>
        <authorList>
            <person name="Tang B."/>
            <person name="Chang J."/>
        </authorList>
    </citation>
    <scope>NUCLEOTIDE SEQUENCE [LARGE SCALE GENOMIC DNA]</scope>
    <source>
        <strain evidence="3 4">DSM 12778</strain>
    </source>
</reference>
<gene>
    <name evidence="3" type="ORF">C0V70_02595</name>
</gene>
<organism evidence="3 4">
    <name type="scientific">Bacteriovorax stolpii</name>
    <name type="common">Bdellovibrio stolpii</name>
    <dbReference type="NCBI Taxonomy" id="960"/>
    <lineage>
        <taxon>Bacteria</taxon>
        <taxon>Pseudomonadati</taxon>
        <taxon>Bdellovibrionota</taxon>
        <taxon>Bacteriovoracia</taxon>
        <taxon>Bacteriovoracales</taxon>
        <taxon>Bacteriovoracaceae</taxon>
        <taxon>Bacteriovorax</taxon>
    </lineage>
</organism>
<dbReference type="RefSeq" id="WP_102242306.1">
    <property type="nucleotide sequence ID" value="NZ_CP025704.1"/>
</dbReference>
<feature type="compositionally biased region" description="Low complexity" evidence="1">
    <location>
        <begin position="56"/>
        <end position="88"/>
    </location>
</feature>
<dbReference type="EMBL" id="CP025704">
    <property type="protein sequence ID" value="AUN97011.1"/>
    <property type="molecule type" value="Genomic_DNA"/>
</dbReference>
<accession>A0A2K9NNA8</accession>